<protein>
    <submittedName>
        <fullName evidence="1">Uncharacterized protein</fullName>
    </submittedName>
</protein>
<accession>A0A0A9H9J4</accession>
<reference evidence="1" key="1">
    <citation type="submission" date="2014-09" db="EMBL/GenBank/DDBJ databases">
        <authorList>
            <person name="Magalhaes I.L.F."/>
            <person name="Oliveira U."/>
            <person name="Santos F.R."/>
            <person name="Vidigal T.H.D.A."/>
            <person name="Brescovit A.D."/>
            <person name="Santos A.J."/>
        </authorList>
    </citation>
    <scope>NUCLEOTIDE SEQUENCE</scope>
    <source>
        <tissue evidence="1">Shoot tissue taken approximately 20 cm above the soil surface</tissue>
    </source>
</reference>
<evidence type="ECO:0000313" key="1">
    <source>
        <dbReference type="EMBL" id="JAE33427.1"/>
    </source>
</evidence>
<reference evidence="1" key="2">
    <citation type="journal article" date="2015" name="Data Brief">
        <title>Shoot transcriptome of the giant reed, Arundo donax.</title>
        <authorList>
            <person name="Barrero R.A."/>
            <person name="Guerrero F.D."/>
            <person name="Moolhuijzen P."/>
            <person name="Goolsby J.A."/>
            <person name="Tidwell J."/>
            <person name="Bellgard S.E."/>
            <person name="Bellgard M.I."/>
        </authorList>
    </citation>
    <scope>NUCLEOTIDE SEQUENCE</scope>
    <source>
        <tissue evidence="1">Shoot tissue taken approximately 20 cm above the soil surface</tissue>
    </source>
</reference>
<dbReference type="AlphaFoldDB" id="A0A0A9H9J4"/>
<name>A0A0A9H9J4_ARUDO</name>
<proteinExistence type="predicted"/>
<dbReference type="EMBL" id="GBRH01164469">
    <property type="protein sequence ID" value="JAE33427.1"/>
    <property type="molecule type" value="Transcribed_RNA"/>
</dbReference>
<organism evidence="1">
    <name type="scientific">Arundo donax</name>
    <name type="common">Giant reed</name>
    <name type="synonym">Donax arundinaceus</name>
    <dbReference type="NCBI Taxonomy" id="35708"/>
    <lineage>
        <taxon>Eukaryota</taxon>
        <taxon>Viridiplantae</taxon>
        <taxon>Streptophyta</taxon>
        <taxon>Embryophyta</taxon>
        <taxon>Tracheophyta</taxon>
        <taxon>Spermatophyta</taxon>
        <taxon>Magnoliopsida</taxon>
        <taxon>Liliopsida</taxon>
        <taxon>Poales</taxon>
        <taxon>Poaceae</taxon>
        <taxon>PACMAD clade</taxon>
        <taxon>Arundinoideae</taxon>
        <taxon>Arundineae</taxon>
        <taxon>Arundo</taxon>
    </lineage>
</organism>
<sequence length="45" mass="4893">MLAAVYCSSTAIGWAVCHSRNMDSSTSYNQLNSYEVEGSVTLQMS</sequence>